<name>A0A2T0WRJ3_9RHOB</name>
<evidence type="ECO:0000313" key="3">
    <source>
        <dbReference type="Proteomes" id="UP000238392"/>
    </source>
</evidence>
<comment type="caution">
    <text evidence="2">The sequence shown here is derived from an EMBL/GenBank/DDBJ whole genome shotgun (WGS) entry which is preliminary data.</text>
</comment>
<protein>
    <submittedName>
        <fullName evidence="2">Type II secretory pathway predicted ATPase ExeA</fullName>
    </submittedName>
</protein>
<evidence type="ECO:0000259" key="1">
    <source>
        <dbReference type="SMART" id="SM00382"/>
    </source>
</evidence>
<dbReference type="Proteomes" id="UP000238392">
    <property type="component" value="Unassembled WGS sequence"/>
</dbReference>
<dbReference type="AlphaFoldDB" id="A0A2T0WRJ3"/>
<dbReference type="GO" id="GO:0016887">
    <property type="term" value="F:ATP hydrolysis activity"/>
    <property type="evidence" value="ECO:0007669"/>
    <property type="project" value="InterPro"/>
</dbReference>
<proteinExistence type="predicted"/>
<dbReference type="InterPro" id="IPR027417">
    <property type="entry name" value="P-loop_NTPase"/>
</dbReference>
<dbReference type="SMART" id="SM00382">
    <property type="entry name" value="AAA"/>
    <property type="match status" value="1"/>
</dbReference>
<keyword evidence="3" id="KW-1185">Reference proteome</keyword>
<dbReference type="InterPro" id="IPR049945">
    <property type="entry name" value="AAA_22"/>
</dbReference>
<dbReference type="Pfam" id="PF13401">
    <property type="entry name" value="AAA_22"/>
    <property type="match status" value="1"/>
</dbReference>
<dbReference type="Gene3D" id="3.40.50.300">
    <property type="entry name" value="P-loop containing nucleotide triphosphate hydrolases"/>
    <property type="match status" value="1"/>
</dbReference>
<dbReference type="PANTHER" id="PTHR35894">
    <property type="entry name" value="GENERAL SECRETION PATHWAY PROTEIN A-RELATED"/>
    <property type="match status" value="1"/>
</dbReference>
<evidence type="ECO:0000313" key="2">
    <source>
        <dbReference type="EMBL" id="PRY89319.1"/>
    </source>
</evidence>
<reference evidence="2 3" key="1">
    <citation type="submission" date="2018-03" db="EMBL/GenBank/DDBJ databases">
        <title>Genomic Encyclopedia of Archaeal and Bacterial Type Strains, Phase II (KMG-II): from individual species to whole genera.</title>
        <authorList>
            <person name="Goeker M."/>
        </authorList>
    </citation>
    <scope>NUCLEOTIDE SEQUENCE [LARGE SCALE GENOMIC DNA]</scope>
    <source>
        <strain evidence="2 3">DSM 100212</strain>
    </source>
</reference>
<dbReference type="RefSeq" id="WP_245888513.1">
    <property type="nucleotide sequence ID" value="NZ_PVTQ01000006.1"/>
</dbReference>
<gene>
    <name evidence="2" type="ORF">CLV74_10621</name>
</gene>
<accession>A0A2T0WRJ3</accession>
<dbReference type="SUPFAM" id="SSF52540">
    <property type="entry name" value="P-loop containing nucleoside triphosphate hydrolases"/>
    <property type="match status" value="1"/>
</dbReference>
<dbReference type="PANTHER" id="PTHR35894:SF1">
    <property type="entry name" value="PHOSPHORIBULOKINASE _ URIDINE KINASE FAMILY"/>
    <property type="match status" value="1"/>
</dbReference>
<sequence length="379" mass="41922">MPSSDATQTLIDHDLSTIAPMGPRRLAAQSGNVPESDVKFTQNRSRGFPLEDGITIPWVESPLVRLASSLFQSAPSKGRTQDFESMSKDHSHHPVSAGAMYAGHFGLKERPFTLLPDPDFIYWSPQHKRAYSVLEIGLLSRAPITLITGAVGSGKTTLLRRLLEHVDDELTVGLISNAQGGRGELMRWTLNAFGVPIPDQNADYVQLFQTFVDFLLDEYSQGRRVVLIIDEAQNLSAEGLEELRMLTNVNSNKDELVQLVLVGQPELRAMVLEHGLRQLAQRVAASFHLERMSAKAVQDYIQHRLRRAGGTGSEITPDAVERIYLHTSGTPRLINQLADLSMMYAWTDDATVVTSETVESVIKDGVFFGAQLAKTSEQD</sequence>
<dbReference type="EMBL" id="PVTQ01000006">
    <property type="protein sequence ID" value="PRY89319.1"/>
    <property type="molecule type" value="Genomic_DNA"/>
</dbReference>
<dbReference type="InterPro" id="IPR003593">
    <property type="entry name" value="AAA+_ATPase"/>
</dbReference>
<feature type="domain" description="AAA+ ATPase" evidence="1">
    <location>
        <begin position="141"/>
        <end position="286"/>
    </location>
</feature>
<organism evidence="2 3">
    <name type="scientific">Donghicola tyrosinivorans</name>
    <dbReference type="NCBI Taxonomy" id="1652492"/>
    <lineage>
        <taxon>Bacteria</taxon>
        <taxon>Pseudomonadati</taxon>
        <taxon>Pseudomonadota</taxon>
        <taxon>Alphaproteobacteria</taxon>
        <taxon>Rhodobacterales</taxon>
        <taxon>Roseobacteraceae</taxon>
        <taxon>Donghicola</taxon>
    </lineage>
</organism>
<dbReference type="InterPro" id="IPR052026">
    <property type="entry name" value="ExeA_AAA_ATPase_DNA-bind"/>
</dbReference>